<evidence type="ECO:0000313" key="6">
    <source>
        <dbReference type="EMBL" id="USP76790.1"/>
    </source>
</evidence>
<comment type="similarity">
    <text evidence="1">Belongs to the universal ribosomal protein uL24 family.</text>
</comment>
<keyword evidence="7" id="KW-1185">Reference proteome</keyword>
<dbReference type="GO" id="GO:0006412">
    <property type="term" value="P:translation"/>
    <property type="evidence" value="ECO:0007669"/>
    <property type="project" value="InterPro"/>
</dbReference>
<organism evidence="6 7">
    <name type="scientific">Curvularia clavata</name>
    <dbReference type="NCBI Taxonomy" id="95742"/>
    <lineage>
        <taxon>Eukaryota</taxon>
        <taxon>Fungi</taxon>
        <taxon>Dikarya</taxon>
        <taxon>Ascomycota</taxon>
        <taxon>Pezizomycotina</taxon>
        <taxon>Dothideomycetes</taxon>
        <taxon>Pleosporomycetidae</taxon>
        <taxon>Pleosporales</taxon>
        <taxon>Pleosporineae</taxon>
        <taxon>Pleosporaceae</taxon>
        <taxon>Curvularia</taxon>
    </lineage>
</organism>
<feature type="region of interest" description="Disordered" evidence="4">
    <location>
        <begin position="324"/>
        <end position="343"/>
    </location>
</feature>
<dbReference type="Proteomes" id="UP001056012">
    <property type="component" value="Chromosome 3"/>
</dbReference>
<feature type="compositionally biased region" description="Basic and acidic residues" evidence="4">
    <location>
        <begin position="354"/>
        <end position="373"/>
    </location>
</feature>
<dbReference type="AlphaFoldDB" id="A0A9Q8Z7T9"/>
<dbReference type="GO" id="GO:1990904">
    <property type="term" value="C:ribonucleoprotein complex"/>
    <property type="evidence" value="ECO:0007669"/>
    <property type="project" value="UniProtKB-KW"/>
</dbReference>
<evidence type="ECO:0000256" key="1">
    <source>
        <dbReference type="ARBA" id="ARBA00010618"/>
    </source>
</evidence>
<feature type="compositionally biased region" description="Basic and acidic residues" evidence="4">
    <location>
        <begin position="324"/>
        <end position="334"/>
    </location>
</feature>
<feature type="region of interest" description="Disordered" evidence="4">
    <location>
        <begin position="497"/>
        <end position="519"/>
    </location>
</feature>
<sequence length="519" mass="60177">MSQLVVRPGRNAARQAKKLKEVRKVKHAIQWHERERKKRQEIKQERWESKQSVLQRIMWENENIKGVKKRALANAKEDWKLGPLRPNRAIGPNADKYGALTANQMQKPEIPVKTQKNRNAVRERKGLELEYPLVVDDKKYFPIVKDDRVVILKGKDAGKIGVVQDIIPRTHEVIVKDLNMQYYDSNVFSAANEEMGPKHPNEVPLPMDHVRLVIPSEINQGGVKHYKDVIVENIFMERHTTGIDPYTGTDYGNSEIPKEHQYDPRNGLPIFHRYVSGTNHRIEWPWEREEWIEEVEVTQEQGTEKRSWLKKTISTIAQPFSGLDRWRSSNKEARGQQNASALKTEEIEENLTEIEKQQQQKFKTEPPRSKDPELPEAYDDVDTTRNIVERSDSMSYILVAPPFPDTLSEELRGDIHDFSIKAKKDRDPDAPRVKIHKHSEQGALAREIAKEQKRAAEAMKTPMQLRWELEQRKKAEALKKQPLVDRESLLAALGQHMQKKATKPYLGKKQIPSSTQELD</sequence>
<dbReference type="InterPro" id="IPR008991">
    <property type="entry name" value="Translation_prot_SH3-like_sf"/>
</dbReference>
<feature type="domain" description="KOW" evidence="5">
    <location>
        <begin position="142"/>
        <end position="169"/>
    </location>
</feature>
<dbReference type="Gene3D" id="2.30.30.30">
    <property type="match status" value="1"/>
</dbReference>
<evidence type="ECO:0000256" key="2">
    <source>
        <dbReference type="ARBA" id="ARBA00022980"/>
    </source>
</evidence>
<evidence type="ECO:0000256" key="3">
    <source>
        <dbReference type="ARBA" id="ARBA00023274"/>
    </source>
</evidence>
<dbReference type="GO" id="GO:0003735">
    <property type="term" value="F:structural constituent of ribosome"/>
    <property type="evidence" value="ECO:0007669"/>
    <property type="project" value="InterPro"/>
</dbReference>
<keyword evidence="2" id="KW-0689">Ribosomal protein</keyword>
<dbReference type="VEuPathDB" id="FungiDB:yc1106_04064"/>
<dbReference type="InterPro" id="IPR005825">
    <property type="entry name" value="Ribosomal_uL24_CS"/>
</dbReference>
<dbReference type="GO" id="GO:0003723">
    <property type="term" value="F:RNA binding"/>
    <property type="evidence" value="ECO:0007669"/>
    <property type="project" value="InterPro"/>
</dbReference>
<dbReference type="CDD" id="cd06089">
    <property type="entry name" value="KOW_RPL26"/>
    <property type="match status" value="1"/>
</dbReference>
<evidence type="ECO:0000256" key="4">
    <source>
        <dbReference type="SAM" id="MobiDB-lite"/>
    </source>
</evidence>
<dbReference type="SMART" id="SM00739">
    <property type="entry name" value="KOW"/>
    <property type="match status" value="1"/>
</dbReference>
<dbReference type="InterPro" id="IPR005824">
    <property type="entry name" value="KOW"/>
</dbReference>
<evidence type="ECO:0000259" key="5">
    <source>
        <dbReference type="SMART" id="SM00739"/>
    </source>
</evidence>
<dbReference type="EMBL" id="CP089276">
    <property type="protein sequence ID" value="USP76790.1"/>
    <property type="molecule type" value="Genomic_DNA"/>
</dbReference>
<dbReference type="InterPro" id="IPR003256">
    <property type="entry name" value="Ribosomal_uL24"/>
</dbReference>
<name>A0A9Q8Z7T9_CURCL</name>
<dbReference type="GO" id="GO:0005840">
    <property type="term" value="C:ribosome"/>
    <property type="evidence" value="ECO:0007669"/>
    <property type="project" value="UniProtKB-KW"/>
</dbReference>
<proteinExistence type="inferred from homology"/>
<evidence type="ECO:0000313" key="7">
    <source>
        <dbReference type="Proteomes" id="UP001056012"/>
    </source>
</evidence>
<dbReference type="OrthoDB" id="359154at2759"/>
<dbReference type="PANTHER" id="PTHR12903">
    <property type="entry name" value="MITOCHONDRIAL RIBOSOMAL PROTEIN L24"/>
    <property type="match status" value="1"/>
</dbReference>
<reference evidence="6" key="1">
    <citation type="submission" date="2021-12" db="EMBL/GenBank/DDBJ databases">
        <title>Curvularia clavata genome.</title>
        <authorList>
            <person name="Cao Y."/>
        </authorList>
    </citation>
    <scope>NUCLEOTIDE SEQUENCE</scope>
    <source>
        <strain evidence="6">Yc1106</strain>
    </source>
</reference>
<feature type="region of interest" description="Disordered" evidence="4">
    <location>
        <begin position="354"/>
        <end position="377"/>
    </location>
</feature>
<gene>
    <name evidence="6" type="ORF">yc1106_04064</name>
</gene>
<dbReference type="PROSITE" id="PS01108">
    <property type="entry name" value="RIBOSOMAL_L24"/>
    <property type="match status" value="1"/>
</dbReference>
<dbReference type="InterPro" id="IPR014722">
    <property type="entry name" value="Rib_uL2_dom2"/>
</dbReference>
<keyword evidence="3" id="KW-0687">Ribonucleoprotein</keyword>
<dbReference type="InterPro" id="IPR041988">
    <property type="entry name" value="Ribosomal_uL24_KOW"/>
</dbReference>
<accession>A0A9Q8Z7T9</accession>
<dbReference type="SUPFAM" id="SSF50104">
    <property type="entry name" value="Translation proteins SH3-like domain"/>
    <property type="match status" value="1"/>
</dbReference>
<protein>
    <recommendedName>
        <fullName evidence="5">KOW domain-containing protein</fullName>
    </recommendedName>
</protein>